<feature type="signal peptide" evidence="1">
    <location>
        <begin position="1"/>
        <end position="18"/>
    </location>
</feature>
<reference evidence="2 3" key="1">
    <citation type="submission" date="2024-04" db="EMBL/GenBank/DDBJ databases">
        <title>Novel species of the genus Ideonella isolated from streams.</title>
        <authorList>
            <person name="Lu H."/>
        </authorList>
    </citation>
    <scope>NUCLEOTIDE SEQUENCE [LARGE SCALE GENOMIC DNA]</scope>
    <source>
        <strain evidence="2 3">LYT19W</strain>
    </source>
</reference>
<dbReference type="Proteomes" id="UP001379945">
    <property type="component" value="Unassembled WGS sequence"/>
</dbReference>
<evidence type="ECO:0000256" key="1">
    <source>
        <dbReference type="SAM" id="SignalP"/>
    </source>
</evidence>
<gene>
    <name evidence="2" type="ORF">AACH00_13590</name>
</gene>
<name>A0ABU9C9J7_9BURK</name>
<evidence type="ECO:0000313" key="2">
    <source>
        <dbReference type="EMBL" id="MEK8047389.1"/>
    </source>
</evidence>
<comment type="caution">
    <text evidence="2">The sequence shown here is derived from an EMBL/GenBank/DDBJ whole genome shotgun (WGS) entry which is preliminary data.</text>
</comment>
<proteinExistence type="predicted"/>
<dbReference type="EMBL" id="JBBUTI010000008">
    <property type="protein sequence ID" value="MEK8047389.1"/>
    <property type="molecule type" value="Genomic_DNA"/>
</dbReference>
<evidence type="ECO:0000313" key="3">
    <source>
        <dbReference type="Proteomes" id="UP001379945"/>
    </source>
</evidence>
<sequence length="75" mass="8301">MKYLVTTAALSVFLTGCAAPPRVEWTKEGASTHDRESVLSECLYSVKMNKVGMTEQDELVGLCMKSKGYRLRKVG</sequence>
<accession>A0ABU9C9J7</accession>
<dbReference type="PROSITE" id="PS51257">
    <property type="entry name" value="PROKAR_LIPOPROTEIN"/>
    <property type="match status" value="1"/>
</dbReference>
<keyword evidence="3" id="KW-1185">Reference proteome</keyword>
<dbReference type="RefSeq" id="WP_341399690.1">
    <property type="nucleotide sequence ID" value="NZ_JBBUTI010000008.1"/>
</dbReference>
<feature type="chain" id="PRO_5045649053" description="Entry exclusion lipoprotein TrbK" evidence="1">
    <location>
        <begin position="19"/>
        <end position="75"/>
    </location>
</feature>
<keyword evidence="1" id="KW-0732">Signal</keyword>
<protein>
    <recommendedName>
        <fullName evidence="4">Entry exclusion lipoprotein TrbK</fullName>
    </recommendedName>
</protein>
<organism evidence="2 3">
    <name type="scientific">Ideonella margarita</name>
    <dbReference type="NCBI Taxonomy" id="2984191"/>
    <lineage>
        <taxon>Bacteria</taxon>
        <taxon>Pseudomonadati</taxon>
        <taxon>Pseudomonadota</taxon>
        <taxon>Betaproteobacteria</taxon>
        <taxon>Burkholderiales</taxon>
        <taxon>Sphaerotilaceae</taxon>
        <taxon>Ideonella</taxon>
    </lineage>
</organism>
<evidence type="ECO:0008006" key="4">
    <source>
        <dbReference type="Google" id="ProtNLM"/>
    </source>
</evidence>